<reference evidence="2" key="1">
    <citation type="submission" date="2021-01" db="EMBL/GenBank/DDBJ databases">
        <authorList>
            <person name="Kaushik A."/>
        </authorList>
    </citation>
    <scope>NUCLEOTIDE SEQUENCE</scope>
    <source>
        <strain evidence="2">AG3-1AP</strain>
    </source>
</reference>
<organism evidence="2 3">
    <name type="scientific">Rhizoctonia solani</name>
    <dbReference type="NCBI Taxonomy" id="456999"/>
    <lineage>
        <taxon>Eukaryota</taxon>
        <taxon>Fungi</taxon>
        <taxon>Dikarya</taxon>
        <taxon>Basidiomycota</taxon>
        <taxon>Agaricomycotina</taxon>
        <taxon>Agaricomycetes</taxon>
        <taxon>Cantharellales</taxon>
        <taxon>Ceratobasidiaceae</taxon>
        <taxon>Rhizoctonia</taxon>
    </lineage>
</organism>
<gene>
    <name evidence="2" type="ORF">RDB_LOCUS56075</name>
</gene>
<comment type="caution">
    <text evidence="2">The sequence shown here is derived from an EMBL/GenBank/DDBJ whole genome shotgun (WGS) entry which is preliminary data.</text>
</comment>
<feature type="region of interest" description="Disordered" evidence="1">
    <location>
        <begin position="19"/>
        <end position="44"/>
    </location>
</feature>
<dbReference type="Proteomes" id="UP000663831">
    <property type="component" value="Unassembled WGS sequence"/>
</dbReference>
<dbReference type="AlphaFoldDB" id="A0A8H3AXH6"/>
<accession>A0A8H3AXH6</accession>
<evidence type="ECO:0000313" key="2">
    <source>
        <dbReference type="EMBL" id="CAE6442812.1"/>
    </source>
</evidence>
<evidence type="ECO:0000313" key="3">
    <source>
        <dbReference type="Proteomes" id="UP000663831"/>
    </source>
</evidence>
<proteinExistence type="predicted"/>
<dbReference type="EMBL" id="CAJMWV010001656">
    <property type="protein sequence ID" value="CAE6442812.1"/>
    <property type="molecule type" value="Genomic_DNA"/>
</dbReference>
<sequence length="78" mass="8711">MAIHHLRSAVAYSRYSQGMPLVPRKSLPPPRDSHNRGLEPHPGSLTTEWLRTNHGGSSASLPALLHDYWARSHGFNCK</sequence>
<name>A0A8H3AXH6_9AGAM</name>
<evidence type="ECO:0000256" key="1">
    <source>
        <dbReference type="SAM" id="MobiDB-lite"/>
    </source>
</evidence>
<protein>
    <submittedName>
        <fullName evidence="2">Uncharacterized protein</fullName>
    </submittedName>
</protein>